<feature type="repeat" description="PPR" evidence="2">
    <location>
        <begin position="215"/>
        <end position="249"/>
    </location>
</feature>
<feature type="repeat" description="PPR" evidence="2">
    <location>
        <begin position="414"/>
        <end position="449"/>
    </location>
</feature>
<dbReference type="SMART" id="SM00148">
    <property type="entry name" value="PLCXc"/>
    <property type="match status" value="1"/>
</dbReference>
<dbReference type="InterPro" id="IPR017946">
    <property type="entry name" value="PLC-like_Pdiesterase_TIM-brl"/>
</dbReference>
<dbReference type="InterPro" id="IPR011990">
    <property type="entry name" value="TPR-like_helical_dom_sf"/>
</dbReference>
<dbReference type="FunFam" id="1.25.40.10:FF:000158">
    <property type="entry name" value="pentatricopeptide repeat-containing protein At2g33680"/>
    <property type="match status" value="1"/>
</dbReference>
<dbReference type="PANTHER" id="PTHR47926">
    <property type="entry name" value="PENTATRICOPEPTIDE REPEAT-CONTAINING PROTEIN"/>
    <property type="match status" value="1"/>
</dbReference>
<protein>
    <recommendedName>
        <fullName evidence="4">Phosphatidylinositol-specific phospholipase C X domain-containing protein</fullName>
    </recommendedName>
</protein>
<reference evidence="5 6" key="1">
    <citation type="journal article" date="2023" name="Life. Sci Alliance">
        <title>Evolutionary insights into 3D genome organization and epigenetic landscape of Vigna mungo.</title>
        <authorList>
            <person name="Junaid A."/>
            <person name="Singh B."/>
            <person name="Bhatia S."/>
        </authorList>
    </citation>
    <scope>NUCLEOTIDE SEQUENCE [LARGE SCALE GENOMIC DNA]</scope>
    <source>
        <strain evidence="5">Urdbean</strain>
    </source>
</reference>
<dbReference type="Pfam" id="PF01535">
    <property type="entry name" value="PPR"/>
    <property type="match status" value="5"/>
</dbReference>
<dbReference type="PANTHER" id="PTHR47926:SF465">
    <property type="entry name" value="PENTATRICOPEPTIDE REPEAT (PPR-LIKE) SUPERFAMILY PROTEIN"/>
    <property type="match status" value="1"/>
</dbReference>
<keyword evidence="6" id="KW-1185">Reference proteome</keyword>
<dbReference type="Gene3D" id="1.25.40.10">
    <property type="entry name" value="Tetratricopeptide repeat domain"/>
    <property type="match status" value="3"/>
</dbReference>
<evidence type="ECO:0000256" key="2">
    <source>
        <dbReference type="PROSITE-ProRule" id="PRU00708"/>
    </source>
</evidence>
<dbReference type="PROSITE" id="PS51375">
    <property type="entry name" value="PPR"/>
    <property type="match status" value="5"/>
</dbReference>
<dbReference type="Pfam" id="PF13041">
    <property type="entry name" value="PPR_2"/>
    <property type="match status" value="2"/>
</dbReference>
<feature type="repeat" description="PPR" evidence="2">
    <location>
        <begin position="277"/>
        <end position="311"/>
    </location>
</feature>
<dbReference type="GO" id="GO:0099402">
    <property type="term" value="P:plant organ development"/>
    <property type="evidence" value="ECO:0007669"/>
    <property type="project" value="UniProtKB-ARBA"/>
</dbReference>
<evidence type="ECO:0000313" key="6">
    <source>
        <dbReference type="Proteomes" id="UP001374535"/>
    </source>
</evidence>
<dbReference type="AlphaFoldDB" id="A0AAQ3N372"/>
<dbReference type="GO" id="GO:0006629">
    <property type="term" value="P:lipid metabolic process"/>
    <property type="evidence" value="ECO:0007669"/>
    <property type="project" value="InterPro"/>
</dbReference>
<gene>
    <name evidence="5" type="ORF">V8G54_022463</name>
</gene>
<feature type="repeat" description="PPR" evidence="2">
    <location>
        <begin position="379"/>
        <end position="413"/>
    </location>
</feature>
<dbReference type="SUPFAM" id="SSF48452">
    <property type="entry name" value="TPR-like"/>
    <property type="match status" value="2"/>
</dbReference>
<feature type="repeat" description="PPR" evidence="2">
    <location>
        <begin position="114"/>
        <end position="148"/>
    </location>
</feature>
<dbReference type="Proteomes" id="UP001374535">
    <property type="component" value="Chromosome 7"/>
</dbReference>
<dbReference type="GO" id="GO:0008081">
    <property type="term" value="F:phosphoric diester hydrolase activity"/>
    <property type="evidence" value="ECO:0007669"/>
    <property type="project" value="InterPro"/>
</dbReference>
<dbReference type="InterPro" id="IPR000909">
    <property type="entry name" value="PLipase_C_PInositol-sp_X_dom"/>
</dbReference>
<dbReference type="PROSITE" id="PS50007">
    <property type="entry name" value="PIPLC_X_DOMAIN"/>
    <property type="match status" value="1"/>
</dbReference>
<evidence type="ECO:0000313" key="5">
    <source>
        <dbReference type="EMBL" id="WVZ01657.1"/>
    </source>
</evidence>
<dbReference type="Gene3D" id="3.20.20.190">
    <property type="entry name" value="Phosphatidylinositol (PI) phosphodiesterase"/>
    <property type="match status" value="1"/>
</dbReference>
<evidence type="ECO:0000256" key="1">
    <source>
        <dbReference type="ARBA" id="ARBA00022737"/>
    </source>
</evidence>
<dbReference type="SUPFAM" id="SSF51695">
    <property type="entry name" value="PLC-like phosphodiesterases"/>
    <property type="match status" value="1"/>
</dbReference>
<dbReference type="GO" id="GO:0003723">
    <property type="term" value="F:RNA binding"/>
    <property type="evidence" value="ECO:0007669"/>
    <property type="project" value="InterPro"/>
</dbReference>
<dbReference type="GO" id="GO:0009451">
    <property type="term" value="P:RNA modification"/>
    <property type="evidence" value="ECO:0007669"/>
    <property type="project" value="InterPro"/>
</dbReference>
<dbReference type="InterPro" id="IPR046960">
    <property type="entry name" value="PPR_At4g14850-like_plant"/>
</dbReference>
<organism evidence="5 6">
    <name type="scientific">Vigna mungo</name>
    <name type="common">Black gram</name>
    <name type="synonym">Phaseolus mungo</name>
    <dbReference type="NCBI Taxonomy" id="3915"/>
    <lineage>
        <taxon>Eukaryota</taxon>
        <taxon>Viridiplantae</taxon>
        <taxon>Streptophyta</taxon>
        <taxon>Embryophyta</taxon>
        <taxon>Tracheophyta</taxon>
        <taxon>Spermatophyta</taxon>
        <taxon>Magnoliopsida</taxon>
        <taxon>eudicotyledons</taxon>
        <taxon>Gunneridae</taxon>
        <taxon>Pentapetalae</taxon>
        <taxon>rosids</taxon>
        <taxon>fabids</taxon>
        <taxon>Fabales</taxon>
        <taxon>Fabaceae</taxon>
        <taxon>Papilionoideae</taxon>
        <taxon>50 kb inversion clade</taxon>
        <taxon>NPAAA clade</taxon>
        <taxon>indigoferoid/millettioid clade</taxon>
        <taxon>Phaseoleae</taxon>
        <taxon>Vigna</taxon>
    </lineage>
</organism>
<dbReference type="NCBIfam" id="TIGR00756">
    <property type="entry name" value="PPR"/>
    <property type="match status" value="6"/>
</dbReference>
<accession>A0AAQ3N372</accession>
<dbReference type="InterPro" id="IPR002885">
    <property type="entry name" value="PPR_rpt"/>
</dbReference>
<evidence type="ECO:0000256" key="3">
    <source>
        <dbReference type="SAM" id="MobiDB-lite"/>
    </source>
</evidence>
<feature type="region of interest" description="Disordered" evidence="3">
    <location>
        <begin position="586"/>
        <end position="605"/>
    </location>
</feature>
<dbReference type="EMBL" id="CP144694">
    <property type="protein sequence ID" value="WVZ01657.1"/>
    <property type="molecule type" value="Genomic_DNA"/>
</dbReference>
<dbReference type="Pfam" id="PF00388">
    <property type="entry name" value="PI-PLC-X"/>
    <property type="match status" value="1"/>
</dbReference>
<proteinExistence type="predicted"/>
<name>A0AAQ3N372_VIGMU</name>
<evidence type="ECO:0000259" key="4">
    <source>
        <dbReference type="SMART" id="SM00148"/>
    </source>
</evidence>
<dbReference type="CDD" id="cd08619">
    <property type="entry name" value="PI-PLCXDc_plant"/>
    <property type="match status" value="1"/>
</dbReference>
<feature type="domain" description="Phosphatidylinositol-specific phospholipase C X" evidence="4">
    <location>
        <begin position="612"/>
        <end position="754"/>
    </location>
</feature>
<dbReference type="FunFam" id="1.25.40.10:FF:001561">
    <property type="entry name" value="Pentatricopeptide repeat-containing protein At2g21090"/>
    <property type="match status" value="1"/>
</dbReference>
<sequence length="879" mass="100294">MPMPSPSFSTRKSPPNICIVKPLFSNTSLSDAVSSLDLLRLKGIRLPSHILATLLRHCSKTRSFREGKLIHLHLKLTGFKRPPTLLANHLIAMYFSCGDFVQARQVFDKMDDRNLFTWNNMLSGYAKLGMMKQARSIFYRMPHKDYVSWNSMVSGYAHRGRFDEALRFYRRFRRLDVGYNEFSFASVLIVSVKLKEFELCRQIHGQVLVVGFLSNVVISSLIIDAYAKCGKMEDARRLFHDMPARDVRAWTTLVTAYAAWGDIESSAELFSQMPKSNPCSWTSLIRGYSRNGMGHEALGVFREMIKHQVRPDQFTFSTCLLACATIASLKHGKQIHAFLVRNSIKPNTVVISAIVGMYLKCGRLETARRVFNSTGNKQDVELWNTILSTLAHYGYVTEAIMMLYNMLRSGVKPNRTTFAVILNASCHSGLVQEGLQLFKSMPSEHGVVPDQQQYAGLTNLFHEAGCFNKPVKDLQMMDSKPDDHVVCRLRGNIDHGREVAVLLIKLQPQSFETYKLLSSIYAALGKWDLVEKIRHICRERQGRKEQQQRKKEEEELGIRLPFAVVVVSKQVEKRKAIEREEKSLSDLKNSGEDYPGSNYHPSDRKNWMSELDPEKLVIKQIVWPGTHDSATNKIGIPCITRPFAQCQSLSVYHQLLMGTRVVDIRVQEDRRVCHGILVTYSIDVVIKDVKKFLSETQSEIIILEVRTEFGHEDPPEFDKYLEEQLGDYLVLQDDNVFEKTIAEVLPKRVICVWKPSKSPQPPAGSPLWSAGYLRDNWINTDMPSTKFESNMKHLSEQQSVTSRKYFYRVENTVTPVADNPVVCVKPVTERIHGFARLFISQCFSKGYADRLQVFSTDFIDHDFVDACVGLTRARVEGQA</sequence>
<dbReference type="FunFam" id="1.25.40.10:FF:000709">
    <property type="entry name" value="Pentatricopeptide repeat-containing protein At2g21090"/>
    <property type="match status" value="1"/>
</dbReference>
<keyword evidence="1" id="KW-0677">Repeat</keyword>